<reference evidence="3" key="1">
    <citation type="journal article" date="2018" name="PLoS ONE">
        <title>Chinook salmon (Oncorhynchus tshawytscha) genome and transcriptome.</title>
        <authorList>
            <person name="Christensen K.A."/>
            <person name="Leong J.S."/>
            <person name="Sakhrani D."/>
            <person name="Biagi C.A."/>
            <person name="Minkley D.R."/>
            <person name="Withler R.E."/>
            <person name="Rondeau E.B."/>
            <person name="Koop B.F."/>
            <person name="Devlin R.H."/>
        </authorList>
    </citation>
    <scope>NUCLEOTIDE SEQUENCE [LARGE SCALE GENOMIC DNA]</scope>
</reference>
<dbReference type="GO" id="GO:0003677">
    <property type="term" value="F:DNA binding"/>
    <property type="evidence" value="ECO:0007669"/>
    <property type="project" value="InterPro"/>
</dbReference>
<sequence length="115" mass="12941">MATLTEFQSSSVEMGEPSRRTPIFVALHQSGLYGRVARRKLLLSKRHMTACLEFAKRHLKYSETMKNKIHWSDETKIGLNARCHICGKLGTIPTVKHGGGSIMLWDVFQLQGLGD</sequence>
<accession>A0AAZ3R4W4</accession>
<feature type="domain" description="Transposase Tc1-like" evidence="1">
    <location>
        <begin position="2"/>
        <end position="60"/>
    </location>
</feature>
<dbReference type="Gene3D" id="3.30.420.10">
    <property type="entry name" value="Ribonuclease H-like superfamily/Ribonuclease H"/>
    <property type="match status" value="1"/>
</dbReference>
<proteinExistence type="predicted"/>
<evidence type="ECO:0000313" key="3">
    <source>
        <dbReference type="Proteomes" id="UP000694402"/>
    </source>
</evidence>
<keyword evidence="3" id="KW-1185">Reference proteome</keyword>
<dbReference type="Proteomes" id="UP000694402">
    <property type="component" value="Unassembled WGS sequence"/>
</dbReference>
<reference evidence="2" key="3">
    <citation type="submission" date="2025-09" db="UniProtKB">
        <authorList>
            <consortium name="Ensembl"/>
        </authorList>
    </citation>
    <scope>IDENTIFICATION</scope>
</reference>
<organism evidence="2 3">
    <name type="scientific">Oncorhynchus tshawytscha</name>
    <name type="common">Chinook salmon</name>
    <name type="synonym">Salmo tshawytscha</name>
    <dbReference type="NCBI Taxonomy" id="74940"/>
    <lineage>
        <taxon>Eukaryota</taxon>
        <taxon>Metazoa</taxon>
        <taxon>Chordata</taxon>
        <taxon>Craniata</taxon>
        <taxon>Vertebrata</taxon>
        <taxon>Euteleostomi</taxon>
        <taxon>Actinopterygii</taxon>
        <taxon>Neopterygii</taxon>
        <taxon>Teleostei</taxon>
        <taxon>Protacanthopterygii</taxon>
        <taxon>Salmoniformes</taxon>
        <taxon>Salmonidae</taxon>
        <taxon>Salmoninae</taxon>
        <taxon>Oncorhynchus</taxon>
    </lineage>
</organism>
<evidence type="ECO:0000259" key="1">
    <source>
        <dbReference type="Pfam" id="PF01498"/>
    </source>
</evidence>
<dbReference type="AlphaFoldDB" id="A0AAZ3R4W4"/>
<reference evidence="2" key="2">
    <citation type="submission" date="2025-08" db="UniProtKB">
        <authorList>
            <consortium name="Ensembl"/>
        </authorList>
    </citation>
    <scope>IDENTIFICATION</scope>
</reference>
<dbReference type="GeneTree" id="ENSGT01130000278578"/>
<dbReference type="Ensembl" id="ENSOTST00005117369.1">
    <property type="protein sequence ID" value="ENSOTSP00005136276.1"/>
    <property type="gene ID" value="ENSOTSG00005060699.1"/>
</dbReference>
<dbReference type="InterPro" id="IPR002492">
    <property type="entry name" value="Transposase_Tc1-like"/>
</dbReference>
<dbReference type="GO" id="GO:0006313">
    <property type="term" value="P:DNA transposition"/>
    <property type="evidence" value="ECO:0007669"/>
    <property type="project" value="InterPro"/>
</dbReference>
<dbReference type="Pfam" id="PF01498">
    <property type="entry name" value="HTH_Tnp_Tc3_2"/>
    <property type="match status" value="1"/>
</dbReference>
<dbReference type="GO" id="GO:0015074">
    <property type="term" value="P:DNA integration"/>
    <property type="evidence" value="ECO:0007669"/>
    <property type="project" value="InterPro"/>
</dbReference>
<dbReference type="InterPro" id="IPR036397">
    <property type="entry name" value="RNaseH_sf"/>
</dbReference>
<evidence type="ECO:0000313" key="2">
    <source>
        <dbReference type="Ensembl" id="ENSOTSP00005136276.1"/>
    </source>
</evidence>
<name>A0AAZ3R4W4_ONCTS</name>
<protein>
    <recommendedName>
        <fullName evidence="1">Transposase Tc1-like domain-containing protein</fullName>
    </recommendedName>
</protein>